<dbReference type="EC" id="2.7.1.25" evidence="3"/>
<dbReference type="GO" id="GO:0010134">
    <property type="term" value="P:sulfate assimilation via adenylyl sulfate reduction"/>
    <property type="evidence" value="ECO:0007669"/>
    <property type="project" value="TreeGrafter"/>
</dbReference>
<dbReference type="PANTHER" id="PTHR42700">
    <property type="entry name" value="SULFATE ADENYLYLTRANSFERASE"/>
    <property type="match status" value="1"/>
</dbReference>
<dbReference type="PANTHER" id="PTHR42700:SF1">
    <property type="entry name" value="SULFATE ADENYLYLTRANSFERASE"/>
    <property type="match status" value="1"/>
</dbReference>
<dbReference type="GO" id="GO:0004781">
    <property type="term" value="F:sulfate adenylyltransferase (ATP) activity"/>
    <property type="evidence" value="ECO:0007669"/>
    <property type="project" value="TreeGrafter"/>
</dbReference>
<evidence type="ECO:0000313" key="4">
    <source>
        <dbReference type="Proteomes" id="UP000534783"/>
    </source>
</evidence>
<protein>
    <submittedName>
        <fullName evidence="3">Adenylyl-sulfate kinase</fullName>
        <ecNumber evidence="3">2.7.1.25</ecNumber>
    </submittedName>
</protein>
<feature type="domain" description="APS kinase" evidence="2">
    <location>
        <begin position="12"/>
        <end position="158"/>
    </location>
</feature>
<keyword evidence="4" id="KW-1185">Reference proteome</keyword>
<organism evidence="3 4">
    <name type="scientific">Candidatus Manganitrophus noduliformans</name>
    <dbReference type="NCBI Taxonomy" id="2606439"/>
    <lineage>
        <taxon>Bacteria</taxon>
        <taxon>Pseudomonadati</taxon>
        <taxon>Nitrospirota</taxon>
        <taxon>Nitrospiria</taxon>
        <taxon>Candidatus Troglogloeales</taxon>
        <taxon>Candidatus Manganitrophaceae</taxon>
        <taxon>Candidatus Manganitrophus</taxon>
    </lineage>
</organism>
<dbReference type="Proteomes" id="UP000534783">
    <property type="component" value="Unassembled WGS sequence"/>
</dbReference>
<dbReference type="AlphaFoldDB" id="A0A7X6DVP2"/>
<dbReference type="GO" id="GO:0019379">
    <property type="term" value="P:sulfate assimilation, phosphoadenylyl sulfate reduction by phosphoadenylyl-sulfate reductase (thioredoxin)"/>
    <property type="evidence" value="ECO:0007669"/>
    <property type="project" value="TreeGrafter"/>
</dbReference>
<sequence>MSIAENRAQPAFAVWITGLPSSGKSMLTSALIRTLSRRGVQAAALESDALRRILTPHPCYSEEEREVFYGAMASIGRLLTEQGVPVIFDATANRRAYRDRARREIPRFLEVYVDTPLAVCIARDPKGIYRKAQKGTAATVPGLQAAYEPPLSPEIVIKGDRDSPEIGADRIVTQLIERGFLPARAA</sequence>
<comment type="caution">
    <text evidence="3">The sequence shown here is derived from an EMBL/GenBank/DDBJ whole genome shotgun (WGS) entry which is preliminary data.</text>
</comment>
<dbReference type="GO" id="GO:0005737">
    <property type="term" value="C:cytoplasm"/>
    <property type="evidence" value="ECO:0007669"/>
    <property type="project" value="TreeGrafter"/>
</dbReference>
<accession>A0A7X6DVP2</accession>
<keyword evidence="3" id="KW-0418">Kinase</keyword>
<name>A0A7X6DVP2_9BACT</name>
<dbReference type="Gene3D" id="3.40.50.300">
    <property type="entry name" value="P-loop containing nucleotide triphosphate hydrolases"/>
    <property type="match status" value="1"/>
</dbReference>
<dbReference type="InterPro" id="IPR050512">
    <property type="entry name" value="Sulf_AdTrans/APS_kinase"/>
</dbReference>
<dbReference type="SUPFAM" id="SSF52540">
    <property type="entry name" value="P-loop containing nucleoside triphosphate hydrolases"/>
    <property type="match status" value="1"/>
</dbReference>
<dbReference type="EMBL" id="VTOW01000013">
    <property type="protein sequence ID" value="NKE73807.1"/>
    <property type="molecule type" value="Genomic_DNA"/>
</dbReference>
<evidence type="ECO:0000313" key="3">
    <source>
        <dbReference type="EMBL" id="NKE73807.1"/>
    </source>
</evidence>
<keyword evidence="1 3" id="KW-0808">Transferase</keyword>
<reference evidence="3 4" key="1">
    <citation type="journal article" date="2020" name="Nature">
        <title>Bacterial chemolithoautotrophy via manganese oxidation.</title>
        <authorList>
            <person name="Yu H."/>
            <person name="Leadbetter J.R."/>
        </authorList>
    </citation>
    <scope>NUCLEOTIDE SEQUENCE [LARGE SCALE GENOMIC DNA]</scope>
    <source>
        <strain evidence="3 4">Mn-1</strain>
    </source>
</reference>
<evidence type="ECO:0000259" key="2">
    <source>
        <dbReference type="Pfam" id="PF01583"/>
    </source>
</evidence>
<dbReference type="InterPro" id="IPR027417">
    <property type="entry name" value="P-loop_NTPase"/>
</dbReference>
<gene>
    <name evidence="3" type="ORF">MNODULE_23945</name>
</gene>
<dbReference type="RefSeq" id="WP_168063771.1">
    <property type="nucleotide sequence ID" value="NZ_VTOW01000013.1"/>
</dbReference>
<proteinExistence type="predicted"/>
<dbReference type="GO" id="GO:0004020">
    <property type="term" value="F:adenylylsulfate kinase activity"/>
    <property type="evidence" value="ECO:0007669"/>
    <property type="project" value="UniProtKB-EC"/>
</dbReference>
<dbReference type="InterPro" id="IPR059117">
    <property type="entry name" value="APS_kinase_dom"/>
</dbReference>
<evidence type="ECO:0000256" key="1">
    <source>
        <dbReference type="ARBA" id="ARBA00022679"/>
    </source>
</evidence>
<dbReference type="Pfam" id="PF01583">
    <property type="entry name" value="APS_kinase"/>
    <property type="match status" value="1"/>
</dbReference>